<gene>
    <name evidence="1" type="ORF">BZB76_5208</name>
</gene>
<evidence type="ECO:0000313" key="2">
    <source>
        <dbReference type="Proteomes" id="UP000274601"/>
    </source>
</evidence>
<dbReference type="Proteomes" id="UP000274601">
    <property type="component" value="Unassembled WGS sequence"/>
</dbReference>
<reference evidence="1 2" key="1">
    <citation type="submission" date="2018-10" db="EMBL/GenBank/DDBJ databases">
        <title>Genomic Encyclopedia of Archaeal and Bacterial Type Strains, Phase II (KMG-II): from individual species to whole genera.</title>
        <authorList>
            <person name="Goeker M."/>
        </authorList>
    </citation>
    <scope>NUCLEOTIDE SEQUENCE [LARGE SCALE GENOMIC DNA]</scope>
    <source>
        <strain evidence="1 2">DSM 43383</strain>
    </source>
</reference>
<dbReference type="AlphaFoldDB" id="A0A495QFU4"/>
<dbReference type="EMBL" id="RBWU01000006">
    <property type="protein sequence ID" value="RKS70729.1"/>
    <property type="molecule type" value="Genomic_DNA"/>
</dbReference>
<comment type="caution">
    <text evidence="1">The sequence shown here is derived from an EMBL/GenBank/DDBJ whole genome shotgun (WGS) entry which is preliminary data.</text>
</comment>
<protein>
    <submittedName>
        <fullName evidence="1">Uncharacterized protein</fullName>
    </submittedName>
</protein>
<sequence>MSGTRYAHGHWTVEQYRAQAAAEVARRFGALAWFGVYTGLWWAMVDGRCLVQATDPEKLGEQIMSARMSARGWRP</sequence>
<accession>A0A495QFU4</accession>
<name>A0A495QFU4_9ACTN</name>
<keyword evidence="2" id="KW-1185">Reference proteome</keyword>
<proteinExistence type="predicted"/>
<evidence type="ECO:0000313" key="1">
    <source>
        <dbReference type="EMBL" id="RKS70729.1"/>
    </source>
</evidence>
<organism evidence="1 2">
    <name type="scientific">Actinomadura pelletieri DSM 43383</name>
    <dbReference type="NCBI Taxonomy" id="1120940"/>
    <lineage>
        <taxon>Bacteria</taxon>
        <taxon>Bacillati</taxon>
        <taxon>Actinomycetota</taxon>
        <taxon>Actinomycetes</taxon>
        <taxon>Streptosporangiales</taxon>
        <taxon>Thermomonosporaceae</taxon>
        <taxon>Actinomadura</taxon>
    </lineage>
</organism>